<dbReference type="Proteomes" id="UP001286313">
    <property type="component" value="Unassembled WGS sequence"/>
</dbReference>
<protein>
    <submittedName>
        <fullName evidence="2">Uncharacterized protein</fullName>
    </submittedName>
</protein>
<accession>A0AAE1L342</accession>
<feature type="region of interest" description="Disordered" evidence="1">
    <location>
        <begin position="77"/>
        <end position="102"/>
    </location>
</feature>
<evidence type="ECO:0000256" key="1">
    <source>
        <dbReference type="SAM" id="MobiDB-lite"/>
    </source>
</evidence>
<gene>
    <name evidence="2" type="ORF">Pcinc_001582</name>
</gene>
<evidence type="ECO:0000313" key="2">
    <source>
        <dbReference type="EMBL" id="KAK3894666.1"/>
    </source>
</evidence>
<sequence length="102" mass="12114">MEGWQKIEVYEEKKMEVYGEEKDGGVWGRKRWRCMGKKKMEVYGEDKDGGVWGRKRWKCMRKKKMEVYGEDKEYWKNSTGEENDDGGQGTGVKFVRKGRGEM</sequence>
<evidence type="ECO:0000313" key="3">
    <source>
        <dbReference type="Proteomes" id="UP001286313"/>
    </source>
</evidence>
<reference evidence="2" key="1">
    <citation type="submission" date="2023-10" db="EMBL/GenBank/DDBJ databases">
        <title>Genome assemblies of two species of porcelain crab, Petrolisthes cinctipes and Petrolisthes manimaculis (Anomura: Porcellanidae).</title>
        <authorList>
            <person name="Angst P."/>
        </authorList>
    </citation>
    <scope>NUCLEOTIDE SEQUENCE</scope>
    <source>
        <strain evidence="2">PB745_01</strain>
        <tissue evidence="2">Gill</tissue>
    </source>
</reference>
<proteinExistence type="predicted"/>
<dbReference type="AlphaFoldDB" id="A0AAE1L342"/>
<dbReference type="EMBL" id="JAWQEG010000101">
    <property type="protein sequence ID" value="KAK3894666.1"/>
    <property type="molecule type" value="Genomic_DNA"/>
</dbReference>
<keyword evidence="3" id="KW-1185">Reference proteome</keyword>
<name>A0AAE1L342_PETCI</name>
<organism evidence="2 3">
    <name type="scientific">Petrolisthes cinctipes</name>
    <name type="common">Flat porcelain crab</name>
    <dbReference type="NCBI Taxonomy" id="88211"/>
    <lineage>
        <taxon>Eukaryota</taxon>
        <taxon>Metazoa</taxon>
        <taxon>Ecdysozoa</taxon>
        <taxon>Arthropoda</taxon>
        <taxon>Crustacea</taxon>
        <taxon>Multicrustacea</taxon>
        <taxon>Malacostraca</taxon>
        <taxon>Eumalacostraca</taxon>
        <taxon>Eucarida</taxon>
        <taxon>Decapoda</taxon>
        <taxon>Pleocyemata</taxon>
        <taxon>Anomura</taxon>
        <taxon>Galatheoidea</taxon>
        <taxon>Porcellanidae</taxon>
        <taxon>Petrolisthes</taxon>
    </lineage>
</organism>
<comment type="caution">
    <text evidence="2">The sequence shown here is derived from an EMBL/GenBank/DDBJ whole genome shotgun (WGS) entry which is preliminary data.</text>
</comment>